<keyword evidence="3" id="KW-1185">Reference proteome</keyword>
<reference evidence="2 3" key="1">
    <citation type="submission" date="2021-03" db="EMBL/GenBank/DDBJ databases">
        <title>The first data on the complete genome of the tetrodotoxin-producing bacterium.</title>
        <authorList>
            <person name="Melnikova D.I."/>
            <person name="Nijland R."/>
            <person name="Magarlamov T.Y."/>
        </authorList>
    </citation>
    <scope>NUCLEOTIDE SEQUENCE [LARGE SCALE GENOMIC DNA]</scope>
    <source>
        <strain evidence="2 3">1839</strain>
    </source>
</reference>
<dbReference type="EMBL" id="CP071709">
    <property type="protein sequence ID" value="QVY62555.1"/>
    <property type="molecule type" value="Genomic_DNA"/>
</dbReference>
<proteinExistence type="predicted"/>
<keyword evidence="1" id="KW-0812">Transmembrane</keyword>
<keyword evidence="1" id="KW-1133">Transmembrane helix</keyword>
<accession>A0ABX8FEX7</accession>
<dbReference type="Proteomes" id="UP000679247">
    <property type="component" value="Chromosome"/>
</dbReference>
<dbReference type="RefSeq" id="WP_214478002.1">
    <property type="nucleotide sequence ID" value="NZ_CANKUS010000035.1"/>
</dbReference>
<keyword evidence="1" id="KW-0472">Membrane</keyword>
<feature type="transmembrane region" description="Helical" evidence="1">
    <location>
        <begin position="20"/>
        <end position="39"/>
    </location>
</feature>
<evidence type="ECO:0000313" key="3">
    <source>
        <dbReference type="Proteomes" id="UP000679247"/>
    </source>
</evidence>
<gene>
    <name evidence="2" type="ORF">J1899_05655</name>
</gene>
<sequence length="165" mass="19450">MQLFKGVDGQRINNFSSKILIGIIIVFILITLKLFINFLEFKDIKEKVVDGEPMAYEWFLKSVDAQVELVRSLDIETLTKEEREIYSSNLPLLNHHVQSMLFLSTVNNDDSKMFNNTWIEFYQLNGRLMLEYDPEKFKLLIKDITDKQEELEAYRSIFKAENLSI</sequence>
<evidence type="ECO:0000313" key="2">
    <source>
        <dbReference type="EMBL" id="QVY62555.1"/>
    </source>
</evidence>
<evidence type="ECO:0000256" key="1">
    <source>
        <dbReference type="SAM" id="Phobius"/>
    </source>
</evidence>
<organism evidence="2 3">
    <name type="scientific">Cytobacillus gottheilii</name>
    <dbReference type="NCBI Taxonomy" id="859144"/>
    <lineage>
        <taxon>Bacteria</taxon>
        <taxon>Bacillati</taxon>
        <taxon>Bacillota</taxon>
        <taxon>Bacilli</taxon>
        <taxon>Bacillales</taxon>
        <taxon>Bacillaceae</taxon>
        <taxon>Cytobacillus</taxon>
    </lineage>
</organism>
<name>A0ABX8FEX7_9BACI</name>
<protein>
    <submittedName>
        <fullName evidence="2">Uncharacterized protein</fullName>
    </submittedName>
</protein>